<accession>A0AA87ZL79</accession>
<gene>
    <name evidence="15" type="ORF">TIFTF001_006059</name>
</gene>
<evidence type="ECO:0000256" key="6">
    <source>
        <dbReference type="ARBA" id="ARBA00022723"/>
    </source>
</evidence>
<dbReference type="Pfam" id="PF09202">
    <property type="entry name" value="Rio2_N"/>
    <property type="match status" value="1"/>
</dbReference>
<protein>
    <recommendedName>
        <fullName evidence="3">non-specific serine/threonine protein kinase</fullName>
        <ecNumber evidence="3">2.7.11.1</ecNumber>
    </recommendedName>
</protein>
<dbReference type="GO" id="GO:0030490">
    <property type="term" value="P:maturation of SSU-rRNA"/>
    <property type="evidence" value="ECO:0007669"/>
    <property type="project" value="TreeGrafter"/>
</dbReference>
<dbReference type="SUPFAM" id="SSF56112">
    <property type="entry name" value="Protein kinase-like (PK-like)"/>
    <property type="match status" value="1"/>
</dbReference>
<evidence type="ECO:0000256" key="12">
    <source>
        <dbReference type="ARBA" id="ARBA00048679"/>
    </source>
</evidence>
<dbReference type="InterPro" id="IPR036388">
    <property type="entry name" value="WH-like_DNA-bd_sf"/>
</dbReference>
<dbReference type="GO" id="GO:0004674">
    <property type="term" value="F:protein serine/threonine kinase activity"/>
    <property type="evidence" value="ECO:0007669"/>
    <property type="project" value="UniProtKB-KW"/>
</dbReference>
<dbReference type="InterPro" id="IPR011009">
    <property type="entry name" value="Kinase-like_dom_sf"/>
</dbReference>
<dbReference type="GO" id="GO:0005524">
    <property type="term" value="F:ATP binding"/>
    <property type="evidence" value="ECO:0007669"/>
    <property type="project" value="UniProtKB-KW"/>
</dbReference>
<keyword evidence="16" id="KW-1185">Reference proteome</keyword>
<evidence type="ECO:0000313" key="16">
    <source>
        <dbReference type="Proteomes" id="UP001187192"/>
    </source>
</evidence>
<feature type="compositionally biased region" description="Basic and acidic residues" evidence="13">
    <location>
        <begin position="378"/>
        <end position="389"/>
    </location>
</feature>
<dbReference type="PANTHER" id="PTHR45852">
    <property type="entry name" value="SER/THR-PROTEIN KINASE RIO2"/>
    <property type="match status" value="1"/>
</dbReference>
<organism evidence="15 16">
    <name type="scientific">Ficus carica</name>
    <name type="common">Common fig</name>
    <dbReference type="NCBI Taxonomy" id="3494"/>
    <lineage>
        <taxon>Eukaryota</taxon>
        <taxon>Viridiplantae</taxon>
        <taxon>Streptophyta</taxon>
        <taxon>Embryophyta</taxon>
        <taxon>Tracheophyta</taxon>
        <taxon>Spermatophyta</taxon>
        <taxon>Magnoliopsida</taxon>
        <taxon>eudicotyledons</taxon>
        <taxon>Gunneridae</taxon>
        <taxon>Pentapetalae</taxon>
        <taxon>rosids</taxon>
        <taxon>fabids</taxon>
        <taxon>Rosales</taxon>
        <taxon>Moraceae</taxon>
        <taxon>Ficeae</taxon>
        <taxon>Ficus</taxon>
    </lineage>
</organism>
<comment type="similarity">
    <text evidence="2">Belongs to the protein kinase superfamily. RIO-type Ser/Thr kinase family.</text>
</comment>
<dbReference type="CDD" id="cd05144">
    <property type="entry name" value="RIO2_C"/>
    <property type="match status" value="1"/>
</dbReference>
<evidence type="ECO:0000256" key="13">
    <source>
        <dbReference type="SAM" id="MobiDB-lite"/>
    </source>
</evidence>
<dbReference type="Gene3D" id="1.10.510.10">
    <property type="entry name" value="Transferase(Phosphotransferase) domain 1"/>
    <property type="match status" value="1"/>
</dbReference>
<proteinExistence type="inferred from homology"/>
<sequence length="460" mass="52470">MKLDLNLLRSLSPDHFKVLAAVERAMKKDGMKKKKLDLVPSHLICRIAALKGTEKALKYLGCHDLLHHDSSKYDGYRLTSLGYDYLAIKNLVDRGVFVEFGLQIGEGKESEIHEVRTKDGTLLALKVHRLGKTSFRAVKLKRDYSKHCNSSCDWFFLSSSAARYEFAFMKALKQHDFPVPSAVAFNRHCVVMSLVEGYPLVQVKQLQNPEAAFDTIIGLIVRLAEHGLIHCDFNEYNLMIDDDEKITMIDFPQMVSVSHPNAQMYFDRDVECVFKFFKKRFDLSFEDHNTDESRICLSSIAKDADCLDKELAASGFTKKDLEDNQQFIGEGIEQNSSDRDGGTEDDECVSGTNEENIKGFDALHLQDQEEPTSDSDNEDKREDRLRHEMGQSSELDNQNTEVEEDENDESLVKSLNKQRKHAISAARRGQKSVASKNSYKDKGRRSSNNSKIQKQQFRSW</sequence>
<evidence type="ECO:0000256" key="11">
    <source>
        <dbReference type="ARBA" id="ARBA00047899"/>
    </source>
</evidence>
<keyword evidence="10" id="KW-0460">Magnesium</keyword>
<dbReference type="InterPro" id="IPR000687">
    <property type="entry name" value="RIO_kinase"/>
</dbReference>
<dbReference type="InterPro" id="IPR036390">
    <property type="entry name" value="WH_DNA-bd_sf"/>
</dbReference>
<keyword evidence="8" id="KW-0418">Kinase</keyword>
<comment type="caution">
    <text evidence="15">The sequence shown here is derived from an EMBL/GenBank/DDBJ whole genome shotgun (WGS) entry which is preliminary data.</text>
</comment>
<dbReference type="Gene3D" id="3.30.200.20">
    <property type="entry name" value="Phosphorylase Kinase, domain 1"/>
    <property type="match status" value="1"/>
</dbReference>
<dbReference type="InterPro" id="IPR030484">
    <property type="entry name" value="Rio2"/>
</dbReference>
<dbReference type="GO" id="GO:0005829">
    <property type="term" value="C:cytosol"/>
    <property type="evidence" value="ECO:0007669"/>
    <property type="project" value="TreeGrafter"/>
</dbReference>
<dbReference type="GO" id="GO:0030688">
    <property type="term" value="C:preribosome, small subunit precursor"/>
    <property type="evidence" value="ECO:0007669"/>
    <property type="project" value="TreeGrafter"/>
</dbReference>
<evidence type="ECO:0000256" key="7">
    <source>
        <dbReference type="ARBA" id="ARBA00022741"/>
    </source>
</evidence>
<keyword evidence="6" id="KW-0479">Metal-binding</keyword>
<evidence type="ECO:0000256" key="3">
    <source>
        <dbReference type="ARBA" id="ARBA00012513"/>
    </source>
</evidence>
<feature type="compositionally biased region" description="Polar residues" evidence="13">
    <location>
        <begin position="390"/>
        <end position="400"/>
    </location>
</feature>
<evidence type="ECO:0000256" key="4">
    <source>
        <dbReference type="ARBA" id="ARBA00022527"/>
    </source>
</evidence>
<reference evidence="15" key="1">
    <citation type="submission" date="2023-07" db="EMBL/GenBank/DDBJ databases">
        <title>draft genome sequence of fig (Ficus carica).</title>
        <authorList>
            <person name="Takahashi T."/>
            <person name="Nishimura K."/>
        </authorList>
    </citation>
    <scope>NUCLEOTIDE SEQUENCE</scope>
</reference>
<comment type="catalytic activity">
    <reaction evidence="11">
        <text>L-threonyl-[protein] + ATP = O-phospho-L-threonyl-[protein] + ADP + H(+)</text>
        <dbReference type="Rhea" id="RHEA:46608"/>
        <dbReference type="Rhea" id="RHEA-COMP:11060"/>
        <dbReference type="Rhea" id="RHEA-COMP:11605"/>
        <dbReference type="ChEBI" id="CHEBI:15378"/>
        <dbReference type="ChEBI" id="CHEBI:30013"/>
        <dbReference type="ChEBI" id="CHEBI:30616"/>
        <dbReference type="ChEBI" id="CHEBI:61977"/>
        <dbReference type="ChEBI" id="CHEBI:456216"/>
        <dbReference type="EC" id="2.7.11.1"/>
    </reaction>
</comment>
<dbReference type="InterPro" id="IPR018934">
    <property type="entry name" value="RIO_dom"/>
</dbReference>
<feature type="compositionally biased region" description="Polar residues" evidence="13">
    <location>
        <begin position="446"/>
        <end position="460"/>
    </location>
</feature>
<feature type="region of interest" description="Disordered" evidence="13">
    <location>
        <begin position="330"/>
        <end position="460"/>
    </location>
</feature>
<dbReference type="PANTHER" id="PTHR45852:SF1">
    <property type="entry name" value="SERINE_THREONINE-PROTEIN KINASE RIO2"/>
    <property type="match status" value="1"/>
</dbReference>
<evidence type="ECO:0000313" key="15">
    <source>
        <dbReference type="EMBL" id="GMN36487.1"/>
    </source>
</evidence>
<keyword evidence="5" id="KW-0808">Transferase</keyword>
<dbReference type="SMART" id="SM00090">
    <property type="entry name" value="RIO"/>
    <property type="match status" value="1"/>
</dbReference>
<comment type="cofactor">
    <cofactor evidence="1">
        <name>Mg(2+)</name>
        <dbReference type="ChEBI" id="CHEBI:18420"/>
    </cofactor>
</comment>
<dbReference type="EC" id="2.7.11.1" evidence="3"/>
<dbReference type="InterPro" id="IPR015285">
    <property type="entry name" value="RIO2_wHTH_N"/>
</dbReference>
<dbReference type="FunFam" id="3.30.200.20:FF:000052">
    <property type="entry name" value="Serine/threonine-protein kinase RIO2"/>
    <property type="match status" value="1"/>
</dbReference>
<evidence type="ECO:0000256" key="2">
    <source>
        <dbReference type="ARBA" id="ARBA00009196"/>
    </source>
</evidence>
<dbReference type="AlphaFoldDB" id="A0AA87ZL79"/>
<evidence type="ECO:0000256" key="5">
    <source>
        <dbReference type="ARBA" id="ARBA00022679"/>
    </source>
</evidence>
<dbReference type="Pfam" id="PF01163">
    <property type="entry name" value="RIO1"/>
    <property type="match status" value="1"/>
</dbReference>
<dbReference type="Proteomes" id="UP001187192">
    <property type="component" value="Unassembled WGS sequence"/>
</dbReference>
<feature type="domain" description="RIO kinase" evidence="14">
    <location>
        <begin position="69"/>
        <end position="297"/>
    </location>
</feature>
<evidence type="ECO:0000259" key="14">
    <source>
        <dbReference type="SMART" id="SM00090"/>
    </source>
</evidence>
<dbReference type="GO" id="GO:0005634">
    <property type="term" value="C:nucleus"/>
    <property type="evidence" value="ECO:0007669"/>
    <property type="project" value="TreeGrafter"/>
</dbReference>
<feature type="compositionally biased region" description="Acidic residues" evidence="13">
    <location>
        <begin position="368"/>
        <end position="377"/>
    </location>
</feature>
<evidence type="ECO:0000256" key="1">
    <source>
        <dbReference type="ARBA" id="ARBA00001946"/>
    </source>
</evidence>
<keyword evidence="9" id="KW-0067">ATP-binding</keyword>
<evidence type="ECO:0000256" key="8">
    <source>
        <dbReference type="ARBA" id="ARBA00022777"/>
    </source>
</evidence>
<dbReference type="GO" id="GO:0046872">
    <property type="term" value="F:metal ion binding"/>
    <property type="evidence" value="ECO:0007669"/>
    <property type="project" value="UniProtKB-KW"/>
</dbReference>
<evidence type="ECO:0000256" key="10">
    <source>
        <dbReference type="ARBA" id="ARBA00022842"/>
    </source>
</evidence>
<keyword evidence="7" id="KW-0547">Nucleotide-binding</keyword>
<comment type="catalytic activity">
    <reaction evidence="12">
        <text>L-seryl-[protein] + ATP = O-phospho-L-seryl-[protein] + ADP + H(+)</text>
        <dbReference type="Rhea" id="RHEA:17989"/>
        <dbReference type="Rhea" id="RHEA-COMP:9863"/>
        <dbReference type="Rhea" id="RHEA-COMP:11604"/>
        <dbReference type="ChEBI" id="CHEBI:15378"/>
        <dbReference type="ChEBI" id="CHEBI:29999"/>
        <dbReference type="ChEBI" id="CHEBI:30616"/>
        <dbReference type="ChEBI" id="CHEBI:83421"/>
        <dbReference type="ChEBI" id="CHEBI:456216"/>
        <dbReference type="EC" id="2.7.11.1"/>
    </reaction>
</comment>
<keyword evidence="4" id="KW-0723">Serine/threonine-protein kinase</keyword>
<dbReference type="EMBL" id="BTGU01000006">
    <property type="protein sequence ID" value="GMN36487.1"/>
    <property type="molecule type" value="Genomic_DNA"/>
</dbReference>
<evidence type="ECO:0000256" key="9">
    <source>
        <dbReference type="ARBA" id="ARBA00022840"/>
    </source>
</evidence>
<name>A0AA87ZL79_FICCA</name>
<dbReference type="SUPFAM" id="SSF46785">
    <property type="entry name" value="Winged helix' DNA-binding domain"/>
    <property type="match status" value="1"/>
</dbReference>
<dbReference type="Gene3D" id="1.10.10.10">
    <property type="entry name" value="Winged helix-like DNA-binding domain superfamily/Winged helix DNA-binding domain"/>
    <property type="match status" value="1"/>
</dbReference>